<evidence type="ECO:0000313" key="1">
    <source>
        <dbReference type="EMBL" id="HIQ97307.1"/>
    </source>
</evidence>
<reference evidence="1" key="2">
    <citation type="journal article" date="2021" name="PeerJ">
        <title>Extensive microbial diversity within the chicken gut microbiome revealed by metagenomics and culture.</title>
        <authorList>
            <person name="Gilroy R."/>
            <person name="Ravi A."/>
            <person name="Getino M."/>
            <person name="Pursley I."/>
            <person name="Horton D.L."/>
            <person name="Alikhan N.F."/>
            <person name="Baker D."/>
            <person name="Gharbi K."/>
            <person name="Hall N."/>
            <person name="Watson M."/>
            <person name="Adriaenssens E.M."/>
            <person name="Foster-Nyarko E."/>
            <person name="Jarju S."/>
            <person name="Secka A."/>
            <person name="Antonio M."/>
            <person name="Oren A."/>
            <person name="Chaudhuri R.R."/>
            <person name="La Ragione R."/>
            <person name="Hildebrand F."/>
            <person name="Pallen M.J."/>
        </authorList>
    </citation>
    <scope>NUCLEOTIDE SEQUENCE</scope>
    <source>
        <strain evidence="1">ChiSjej3B21-11622</strain>
    </source>
</reference>
<dbReference type="EMBL" id="DVFT01000180">
    <property type="protein sequence ID" value="HIQ97307.1"/>
    <property type="molecule type" value="Genomic_DNA"/>
</dbReference>
<organism evidence="1 2">
    <name type="scientific">Candidatus Limivivens merdigallinarum</name>
    <dbReference type="NCBI Taxonomy" id="2840859"/>
    <lineage>
        <taxon>Bacteria</taxon>
        <taxon>Bacillati</taxon>
        <taxon>Bacillota</taxon>
        <taxon>Clostridia</taxon>
        <taxon>Lachnospirales</taxon>
        <taxon>Lachnospiraceae</taxon>
        <taxon>Lachnospiraceae incertae sedis</taxon>
        <taxon>Candidatus Limivivens</taxon>
    </lineage>
</organism>
<sequence length="103" mass="11514">MLCYEKGGKEIERDEIIQNPVEQFDPMYAYHFSVPGFKVEAAAKVRMNKTRVSIYKKKTCRLVMRNVKAGTKVTWKTSKSSMASIKAKGTSCTVTGKKDGTAV</sequence>
<evidence type="ECO:0000313" key="2">
    <source>
        <dbReference type="Proteomes" id="UP000886886"/>
    </source>
</evidence>
<gene>
    <name evidence="1" type="ORF">IAB26_12180</name>
</gene>
<reference evidence="1" key="1">
    <citation type="submission" date="2020-10" db="EMBL/GenBank/DDBJ databases">
        <authorList>
            <person name="Gilroy R."/>
        </authorList>
    </citation>
    <scope>NUCLEOTIDE SEQUENCE</scope>
    <source>
        <strain evidence="1">ChiSjej3B21-11622</strain>
    </source>
</reference>
<evidence type="ECO:0008006" key="3">
    <source>
        <dbReference type="Google" id="ProtNLM"/>
    </source>
</evidence>
<dbReference type="AlphaFoldDB" id="A0A9D0ZWI4"/>
<name>A0A9D0ZWI4_9FIRM</name>
<protein>
    <recommendedName>
        <fullName evidence="3">BIG2 domain-containing protein</fullName>
    </recommendedName>
</protein>
<dbReference type="InterPro" id="IPR008964">
    <property type="entry name" value="Invasin/intimin_cell_adhesion"/>
</dbReference>
<accession>A0A9D0ZWI4</accession>
<proteinExistence type="predicted"/>
<dbReference type="Proteomes" id="UP000886886">
    <property type="component" value="Unassembled WGS sequence"/>
</dbReference>
<dbReference type="Gene3D" id="2.60.40.1080">
    <property type="match status" value="1"/>
</dbReference>
<comment type="caution">
    <text evidence="1">The sequence shown here is derived from an EMBL/GenBank/DDBJ whole genome shotgun (WGS) entry which is preliminary data.</text>
</comment>
<dbReference type="SUPFAM" id="SSF49373">
    <property type="entry name" value="Invasin/intimin cell-adhesion fragments"/>
    <property type="match status" value="1"/>
</dbReference>